<proteinExistence type="predicted"/>
<evidence type="ECO:0000256" key="1">
    <source>
        <dbReference type="SAM" id="MobiDB-lite"/>
    </source>
</evidence>
<accession>A0A8J9VWN9</accession>
<reference evidence="2" key="1">
    <citation type="submission" date="2021-12" db="EMBL/GenBank/DDBJ databases">
        <authorList>
            <person name="Martin H S."/>
        </authorList>
    </citation>
    <scope>NUCLEOTIDE SEQUENCE</scope>
</reference>
<gene>
    <name evidence="2" type="ORF">BINO364_LOCUS6545</name>
</gene>
<protein>
    <submittedName>
        <fullName evidence="2">Uncharacterized protein</fullName>
    </submittedName>
</protein>
<evidence type="ECO:0000313" key="3">
    <source>
        <dbReference type="Proteomes" id="UP000838878"/>
    </source>
</evidence>
<feature type="non-terminal residue" evidence="2">
    <location>
        <position position="176"/>
    </location>
</feature>
<evidence type="ECO:0000313" key="2">
    <source>
        <dbReference type="EMBL" id="CAH0720297.1"/>
    </source>
</evidence>
<name>A0A8J9VWN9_9NEOP</name>
<keyword evidence="3" id="KW-1185">Reference proteome</keyword>
<dbReference type="Proteomes" id="UP000838878">
    <property type="component" value="Chromosome 14"/>
</dbReference>
<sequence>MESRCEYGDGLTLSLPLRRHRLLSVVHHNLLQYSLRLEIFEFLKSQPHAPSLAPGARLSRCSLEVRPQDEQRGGRGGRGRRGAREGRRELRVHRAPARVARRVRARGGRRRAAGAARAARAPRVRVRRRRRLVLENEYDKLLFLVVKYSFKVVRAHSDDDLLTHSRRSCNTTDSRC</sequence>
<organism evidence="2 3">
    <name type="scientific">Brenthis ino</name>
    <name type="common">lesser marbled fritillary</name>
    <dbReference type="NCBI Taxonomy" id="405034"/>
    <lineage>
        <taxon>Eukaryota</taxon>
        <taxon>Metazoa</taxon>
        <taxon>Ecdysozoa</taxon>
        <taxon>Arthropoda</taxon>
        <taxon>Hexapoda</taxon>
        <taxon>Insecta</taxon>
        <taxon>Pterygota</taxon>
        <taxon>Neoptera</taxon>
        <taxon>Endopterygota</taxon>
        <taxon>Lepidoptera</taxon>
        <taxon>Glossata</taxon>
        <taxon>Ditrysia</taxon>
        <taxon>Papilionoidea</taxon>
        <taxon>Nymphalidae</taxon>
        <taxon>Heliconiinae</taxon>
        <taxon>Argynnini</taxon>
        <taxon>Brenthis</taxon>
    </lineage>
</organism>
<dbReference type="AlphaFoldDB" id="A0A8J9VWN9"/>
<dbReference type="EMBL" id="OV170234">
    <property type="protein sequence ID" value="CAH0720297.1"/>
    <property type="molecule type" value="Genomic_DNA"/>
</dbReference>
<feature type="region of interest" description="Disordered" evidence="1">
    <location>
        <begin position="65"/>
        <end position="89"/>
    </location>
</feature>